<keyword evidence="5" id="KW-1185">Reference proteome</keyword>
<dbReference type="Pfam" id="PF21730">
    <property type="entry name" value="Vma22_CCDC115"/>
    <property type="match status" value="1"/>
</dbReference>
<name>A0ABR0E172_ZASCE</name>
<comment type="caution">
    <text evidence="4">The sequence shown here is derived from an EMBL/GenBank/DDBJ whole genome shotgun (WGS) entry which is preliminary data.</text>
</comment>
<gene>
    <name evidence="4" type="ORF">PRZ48_013337</name>
</gene>
<evidence type="ECO:0000313" key="4">
    <source>
        <dbReference type="EMBL" id="KAK4495010.1"/>
    </source>
</evidence>
<evidence type="ECO:0000256" key="3">
    <source>
        <dbReference type="SAM" id="MobiDB-lite"/>
    </source>
</evidence>
<accession>A0ABR0E172</accession>
<dbReference type="Proteomes" id="UP001305779">
    <property type="component" value="Unassembled WGS sequence"/>
</dbReference>
<feature type="compositionally biased region" description="Basic and acidic residues" evidence="3">
    <location>
        <begin position="98"/>
        <end position="110"/>
    </location>
</feature>
<protein>
    <recommendedName>
        <fullName evidence="1">Vacuolar ATPase assembly protein VMA22</fullName>
    </recommendedName>
</protein>
<evidence type="ECO:0000256" key="2">
    <source>
        <dbReference type="SAM" id="Coils"/>
    </source>
</evidence>
<dbReference type="PANTHER" id="PTHR31996">
    <property type="entry name" value="COILED-COIL DOMAIN-CONTAINING PROTEIN 115"/>
    <property type="match status" value="1"/>
</dbReference>
<sequence>MAKVDSSTMGTETTHDTLPETYDRLDNLWTQYLQLLDDYTVAQANIQKHLAAGFLSLTQANFQSSGRRYGRDFYDDRALATARVVVEDDGEVAISSKTDGDSSDGKGEGKEETEEAKQLPSPSPTPEPDKEQGREEEDVDESGDPKEATQKSHITDPRRWFGILTPSSLRSAQHSFASAVLDECNVGKAVNAARAMKDIEADIRKLRKAIKKLEKGAVQT</sequence>
<feature type="compositionally biased region" description="Basic and acidic residues" evidence="3">
    <location>
        <begin position="143"/>
        <end position="159"/>
    </location>
</feature>
<evidence type="ECO:0000256" key="1">
    <source>
        <dbReference type="ARBA" id="ARBA00093634"/>
    </source>
</evidence>
<proteinExistence type="predicted"/>
<reference evidence="4 5" key="1">
    <citation type="journal article" date="2023" name="G3 (Bethesda)">
        <title>A chromosome-level genome assembly of Zasmidium syzygii isolated from banana leaves.</title>
        <authorList>
            <person name="van Westerhoven A.C."/>
            <person name="Mehrabi R."/>
            <person name="Talebi R."/>
            <person name="Steentjes M.B.F."/>
            <person name="Corcolon B."/>
            <person name="Chong P.A."/>
            <person name="Kema G.H.J."/>
            <person name="Seidl M.F."/>
        </authorList>
    </citation>
    <scope>NUCLEOTIDE SEQUENCE [LARGE SCALE GENOMIC DNA]</scope>
    <source>
        <strain evidence="4 5">P124</strain>
    </source>
</reference>
<feature type="region of interest" description="Disordered" evidence="3">
    <location>
        <begin position="92"/>
        <end position="159"/>
    </location>
</feature>
<dbReference type="InterPro" id="IPR040357">
    <property type="entry name" value="Vma22/CCDC115"/>
</dbReference>
<feature type="coiled-coil region" evidence="2">
    <location>
        <begin position="189"/>
        <end position="216"/>
    </location>
</feature>
<dbReference type="PANTHER" id="PTHR31996:SF2">
    <property type="entry name" value="COILED-COIL DOMAIN-CONTAINING PROTEIN 115"/>
    <property type="match status" value="1"/>
</dbReference>
<keyword evidence="2" id="KW-0175">Coiled coil</keyword>
<dbReference type="EMBL" id="JAXOVC010000012">
    <property type="protein sequence ID" value="KAK4495010.1"/>
    <property type="molecule type" value="Genomic_DNA"/>
</dbReference>
<organism evidence="4 5">
    <name type="scientific">Zasmidium cellare</name>
    <name type="common">Wine cellar mold</name>
    <name type="synonym">Racodium cellare</name>
    <dbReference type="NCBI Taxonomy" id="395010"/>
    <lineage>
        <taxon>Eukaryota</taxon>
        <taxon>Fungi</taxon>
        <taxon>Dikarya</taxon>
        <taxon>Ascomycota</taxon>
        <taxon>Pezizomycotina</taxon>
        <taxon>Dothideomycetes</taxon>
        <taxon>Dothideomycetidae</taxon>
        <taxon>Mycosphaerellales</taxon>
        <taxon>Mycosphaerellaceae</taxon>
        <taxon>Zasmidium</taxon>
    </lineage>
</organism>
<evidence type="ECO:0000313" key="5">
    <source>
        <dbReference type="Proteomes" id="UP001305779"/>
    </source>
</evidence>